<protein>
    <submittedName>
        <fullName evidence="3">Flagellar hook-length control protein FliK</fullName>
    </submittedName>
</protein>
<dbReference type="Pfam" id="PF02120">
    <property type="entry name" value="Flg_hook"/>
    <property type="match status" value="1"/>
</dbReference>
<dbReference type="RefSeq" id="WP_265985049.1">
    <property type="nucleotide sequence ID" value="NZ_JAPHAV010000005.1"/>
</dbReference>
<keyword evidence="4" id="KW-1185">Reference proteome</keyword>
<proteinExistence type="predicted"/>
<organism evidence="3 4">
    <name type="scientific">Ochrobactrum chromiisoli</name>
    <dbReference type="NCBI Taxonomy" id="2993941"/>
    <lineage>
        <taxon>Bacteria</taxon>
        <taxon>Pseudomonadati</taxon>
        <taxon>Pseudomonadota</taxon>
        <taxon>Alphaproteobacteria</taxon>
        <taxon>Hyphomicrobiales</taxon>
        <taxon>Brucellaceae</taxon>
        <taxon>Brucella/Ochrobactrum group</taxon>
        <taxon>Ochrobactrum</taxon>
    </lineage>
</organism>
<dbReference type="InterPro" id="IPR038610">
    <property type="entry name" value="FliK-like_C_sf"/>
</dbReference>
<reference evidence="3 4" key="1">
    <citation type="submission" date="2022-11" db="EMBL/GenBank/DDBJ databases">
        <title>Brucella sp. YY2X, whole genome shotgun sequencing project.</title>
        <authorList>
            <person name="Yang Y."/>
        </authorList>
    </citation>
    <scope>NUCLEOTIDE SEQUENCE [LARGE SCALE GENOMIC DNA]</scope>
    <source>
        <strain evidence="3 4">YY2X</strain>
    </source>
</reference>
<feature type="compositionally biased region" description="Low complexity" evidence="1">
    <location>
        <begin position="18"/>
        <end position="30"/>
    </location>
</feature>
<feature type="compositionally biased region" description="Low complexity" evidence="1">
    <location>
        <begin position="340"/>
        <end position="357"/>
    </location>
</feature>
<comment type="caution">
    <text evidence="3">The sequence shown here is derived from an EMBL/GenBank/DDBJ whole genome shotgun (WGS) entry which is preliminary data.</text>
</comment>
<keyword evidence="3" id="KW-0282">Flagellum</keyword>
<name>A0ABT3QPG0_9HYPH</name>
<dbReference type="Gene3D" id="3.30.750.140">
    <property type="match status" value="1"/>
</dbReference>
<sequence length="418" mass="44137">MSMDILARADRRLISLAKSAPAQQSQSGGQAREDQQMSDTAKLFGALLEKPQSKEAGTSAQKDDRDPQEADAVSADPLLQSYVCTVPQRLFSLAANLSVAHETNSPLPVGADSQPAVVPDANEADPTSLAPDAALFALSTDIENKPLGLTTVDKRQAAPINTKTGNGTEVVLENRVLKQDNAPPERENMAEEAAIVKRPAEGGDVQDRIVIQPPPQISRGNGPIEAKVEIVAQQASARIDDIQLISERSFGAVKTLHIKLDPVELGTVTARIRMEADTIEVHLIADKAHGAEALVADRAMIEKALKAAGVTEDAKITVTVAERGALTLQQTTSSQSAGHQQAGNQLSGQQQGSGMQSDADGRNGSQGQSQSHFMGGESRQNGESAHTRRGPSDARSPNAEAILDATAHNNGRHRGLVV</sequence>
<evidence type="ECO:0000256" key="1">
    <source>
        <dbReference type="SAM" id="MobiDB-lite"/>
    </source>
</evidence>
<feature type="region of interest" description="Disordered" evidence="1">
    <location>
        <begin position="330"/>
        <end position="396"/>
    </location>
</feature>
<evidence type="ECO:0000313" key="4">
    <source>
        <dbReference type="Proteomes" id="UP001301216"/>
    </source>
</evidence>
<accession>A0ABT3QPG0</accession>
<dbReference type="EMBL" id="JAPHAV010000005">
    <property type="protein sequence ID" value="MCX2697503.1"/>
    <property type="molecule type" value="Genomic_DNA"/>
</dbReference>
<feature type="compositionally biased region" description="Polar residues" evidence="1">
    <location>
        <begin position="363"/>
        <end position="384"/>
    </location>
</feature>
<keyword evidence="3" id="KW-0966">Cell projection</keyword>
<feature type="domain" description="Flagellar hook-length control protein-like C-terminal" evidence="2">
    <location>
        <begin position="253"/>
        <end position="318"/>
    </location>
</feature>
<dbReference type="Proteomes" id="UP001301216">
    <property type="component" value="Unassembled WGS sequence"/>
</dbReference>
<feature type="compositionally biased region" description="Polar residues" evidence="1">
    <location>
        <begin position="330"/>
        <end position="339"/>
    </location>
</feature>
<dbReference type="InterPro" id="IPR021136">
    <property type="entry name" value="Flagellar_hook_control-like_C"/>
</dbReference>
<evidence type="ECO:0000313" key="3">
    <source>
        <dbReference type="EMBL" id="MCX2697503.1"/>
    </source>
</evidence>
<keyword evidence="3" id="KW-0969">Cilium</keyword>
<feature type="region of interest" description="Disordered" evidence="1">
    <location>
        <begin position="18"/>
        <end position="71"/>
    </location>
</feature>
<evidence type="ECO:0000259" key="2">
    <source>
        <dbReference type="Pfam" id="PF02120"/>
    </source>
</evidence>
<gene>
    <name evidence="3" type="ORF">OPR82_12105</name>
</gene>